<evidence type="ECO:0000313" key="12">
    <source>
        <dbReference type="Proteomes" id="UP000734854"/>
    </source>
</evidence>
<feature type="domain" description="Myb-like" evidence="9">
    <location>
        <begin position="144"/>
        <end position="198"/>
    </location>
</feature>
<feature type="region of interest" description="Disordered" evidence="8">
    <location>
        <begin position="320"/>
        <end position="355"/>
    </location>
</feature>
<feature type="region of interest" description="Disordered" evidence="8">
    <location>
        <begin position="463"/>
        <end position="483"/>
    </location>
</feature>
<evidence type="ECO:0000256" key="8">
    <source>
        <dbReference type="SAM" id="MobiDB-lite"/>
    </source>
</evidence>
<evidence type="ECO:0000256" key="2">
    <source>
        <dbReference type="ARBA" id="ARBA00023015"/>
    </source>
</evidence>
<feature type="domain" description="HTH myb-type" evidence="10">
    <location>
        <begin position="251"/>
        <end position="313"/>
    </location>
</feature>
<dbReference type="PROSITE" id="PS51294">
    <property type="entry name" value="HTH_MYB"/>
    <property type="match status" value="1"/>
</dbReference>
<dbReference type="SUPFAM" id="SSF46689">
    <property type="entry name" value="Homeodomain-like"/>
    <property type="match status" value="2"/>
</dbReference>
<keyword evidence="2" id="KW-0805">Transcription regulation</keyword>
<evidence type="ECO:0000256" key="1">
    <source>
        <dbReference type="ARBA" id="ARBA00004123"/>
    </source>
</evidence>
<dbReference type="NCBIfam" id="TIGR01557">
    <property type="entry name" value="myb_SHAQKYF"/>
    <property type="match status" value="1"/>
</dbReference>
<keyword evidence="5" id="KW-0539">Nucleus</keyword>
<feature type="compositionally biased region" description="Low complexity" evidence="8">
    <location>
        <begin position="343"/>
        <end position="353"/>
    </location>
</feature>
<evidence type="ECO:0000256" key="5">
    <source>
        <dbReference type="ARBA" id="ARBA00023242"/>
    </source>
</evidence>
<dbReference type="InterPro" id="IPR001005">
    <property type="entry name" value="SANT/Myb"/>
</dbReference>
<comment type="caution">
    <text evidence="11">The sequence shown here is derived from an EMBL/GenBank/DDBJ whole genome shotgun (WGS) entry which is preliminary data.</text>
</comment>
<keyword evidence="3" id="KW-0238">DNA-binding</keyword>
<reference evidence="11 12" key="1">
    <citation type="submission" date="2020-08" db="EMBL/GenBank/DDBJ databases">
        <title>Plant Genome Project.</title>
        <authorList>
            <person name="Zhang R.-G."/>
        </authorList>
    </citation>
    <scope>NUCLEOTIDE SEQUENCE [LARGE SCALE GENOMIC DNA]</scope>
    <source>
        <tissue evidence="11">Rhizome</tissue>
    </source>
</reference>
<comment type="subcellular location">
    <subcellularLocation>
        <location evidence="1">Nucleus</location>
    </subcellularLocation>
</comment>
<dbReference type="EMBL" id="JACMSC010000014">
    <property type="protein sequence ID" value="KAG6488634.1"/>
    <property type="molecule type" value="Genomic_DNA"/>
</dbReference>
<dbReference type="Gene3D" id="1.10.10.60">
    <property type="entry name" value="Homeodomain-like"/>
    <property type="match status" value="2"/>
</dbReference>
<gene>
    <name evidence="11" type="ORF">ZIOFF_049881</name>
</gene>
<evidence type="ECO:0000256" key="4">
    <source>
        <dbReference type="ARBA" id="ARBA00023163"/>
    </source>
</evidence>
<dbReference type="GO" id="GO:0009744">
    <property type="term" value="P:response to sucrose"/>
    <property type="evidence" value="ECO:0007669"/>
    <property type="project" value="UniProtKB-ARBA"/>
</dbReference>
<sequence length="565" mass="63100">MMPKTVAPVHISEGRKLGLEYRIQEEKREGGKIGTSGFIDLPLSDCFILVKFSEGGRKAKGEGKVASLPPPLCLRHLLAHTSPVVVPFSAGRRAASDSYFVVGGPRVSAAELRMMTRYCADVLPQKETGPQSYSSNWFAGRESNGGRRSACWTPHENKRFEDALAEVDADSPDRWEKVASLIPGKTVADVMNHYGELVDDVSDIEAGRIPCPEYYGASSFTLDWESSYDSEEWNNSFCNSGKRSCIRGSDHERKKGVPWTEDEHNCLAFFRLFLLGLKKYGKGDWRNISRNFVITRTPTQVASHAQKYFIRLNTGSKDKRRSSIHDITTVDLPNNNRPPSPSTQPSTITSQSSLGMPPTLPCQLSVIVDADQLGEVANGFNPSLRENQFVQNQLGINPSYMKLRSQNPQLMDEILSSMASKETFPVGFSMQMSRHKCLHYLLECDDSMDFRSSNDIEKHVFHQTSSGHCEEDSTGRKRGGRGISSRLLKNARCSWARVLRLLDVRASRTNQKPISRSRSRMWQPTAKVSSSTMTPQRFAAPGDTHLSEAIEDCIKFLNSSSKRSS</sequence>
<evidence type="ECO:0000256" key="7">
    <source>
        <dbReference type="ARBA" id="ARBA00076145"/>
    </source>
</evidence>
<dbReference type="FunFam" id="1.10.10.60:FF:000154">
    <property type="entry name" value="Transcription factor SRM1"/>
    <property type="match status" value="1"/>
</dbReference>
<dbReference type="InterPro" id="IPR006447">
    <property type="entry name" value="Myb_dom_plants"/>
</dbReference>
<dbReference type="Pfam" id="PF00249">
    <property type="entry name" value="Myb_DNA-binding"/>
    <property type="match status" value="2"/>
</dbReference>
<evidence type="ECO:0000256" key="6">
    <source>
        <dbReference type="ARBA" id="ARBA00068153"/>
    </source>
</evidence>
<dbReference type="PANTHER" id="PTHR44042:SF41">
    <property type="entry name" value="DUPLICATED HOMEODOMAIN-LIKE SUPERFAMILY PROTEIN-RELATED"/>
    <property type="match status" value="1"/>
</dbReference>
<dbReference type="FunFam" id="1.10.10.60:FF:000009">
    <property type="entry name" value="transcription factor MYB1R1"/>
    <property type="match status" value="1"/>
</dbReference>
<keyword evidence="12" id="KW-1185">Reference proteome</keyword>
<dbReference type="PANTHER" id="PTHR44042">
    <property type="entry name" value="DUPLICATED HOMEODOMAIN-LIKE SUPERFAMILY PROTEIN-RELATED"/>
    <property type="match status" value="1"/>
</dbReference>
<accession>A0A8J5FZN0</accession>
<name>A0A8J5FZN0_ZINOF</name>
<evidence type="ECO:0000313" key="11">
    <source>
        <dbReference type="EMBL" id="KAG6488634.1"/>
    </source>
</evidence>
<organism evidence="11 12">
    <name type="scientific">Zingiber officinale</name>
    <name type="common">Ginger</name>
    <name type="synonym">Amomum zingiber</name>
    <dbReference type="NCBI Taxonomy" id="94328"/>
    <lineage>
        <taxon>Eukaryota</taxon>
        <taxon>Viridiplantae</taxon>
        <taxon>Streptophyta</taxon>
        <taxon>Embryophyta</taxon>
        <taxon>Tracheophyta</taxon>
        <taxon>Spermatophyta</taxon>
        <taxon>Magnoliopsida</taxon>
        <taxon>Liliopsida</taxon>
        <taxon>Zingiberales</taxon>
        <taxon>Zingiberaceae</taxon>
        <taxon>Zingiber</taxon>
    </lineage>
</organism>
<dbReference type="Proteomes" id="UP000734854">
    <property type="component" value="Unassembled WGS sequence"/>
</dbReference>
<evidence type="ECO:0000256" key="3">
    <source>
        <dbReference type="ARBA" id="ARBA00023125"/>
    </source>
</evidence>
<dbReference type="GO" id="GO:0003677">
    <property type="term" value="F:DNA binding"/>
    <property type="evidence" value="ECO:0007669"/>
    <property type="project" value="UniProtKB-KW"/>
</dbReference>
<dbReference type="GO" id="GO:0009739">
    <property type="term" value="P:response to gibberellin"/>
    <property type="evidence" value="ECO:0007669"/>
    <property type="project" value="UniProtKB-ARBA"/>
</dbReference>
<dbReference type="InterPro" id="IPR017930">
    <property type="entry name" value="Myb_dom"/>
</dbReference>
<feature type="compositionally biased region" description="Polar residues" evidence="8">
    <location>
        <begin position="509"/>
        <end position="535"/>
    </location>
</feature>
<dbReference type="AlphaFoldDB" id="A0A8J5FZN0"/>
<proteinExistence type="predicted"/>
<evidence type="ECO:0000259" key="10">
    <source>
        <dbReference type="PROSITE" id="PS51294"/>
    </source>
</evidence>
<feature type="region of interest" description="Disordered" evidence="8">
    <location>
        <begin position="509"/>
        <end position="537"/>
    </location>
</feature>
<dbReference type="PROSITE" id="PS50090">
    <property type="entry name" value="MYB_LIKE"/>
    <property type="match status" value="1"/>
</dbReference>
<keyword evidence="4" id="KW-0804">Transcription</keyword>
<dbReference type="GO" id="GO:0005634">
    <property type="term" value="C:nucleus"/>
    <property type="evidence" value="ECO:0007669"/>
    <property type="project" value="UniProtKB-SubCell"/>
</dbReference>
<evidence type="ECO:0000259" key="9">
    <source>
        <dbReference type="PROSITE" id="PS50090"/>
    </source>
</evidence>
<dbReference type="InterPro" id="IPR009057">
    <property type="entry name" value="Homeodomain-like_sf"/>
</dbReference>
<dbReference type="SMART" id="SM00717">
    <property type="entry name" value="SANT"/>
    <property type="match status" value="2"/>
</dbReference>
<protein>
    <recommendedName>
        <fullName evidence="6">Transcription factor MYBS1</fullName>
    </recommendedName>
    <alternativeName>
        <fullName evidence="7">Myb-related protein S1</fullName>
    </alternativeName>
</protein>
<dbReference type="CDD" id="cd00167">
    <property type="entry name" value="SANT"/>
    <property type="match status" value="2"/>
</dbReference>